<feature type="compositionally biased region" description="Basic and acidic residues" evidence="4">
    <location>
        <begin position="716"/>
        <end position="726"/>
    </location>
</feature>
<feature type="region of interest" description="Disordered" evidence="4">
    <location>
        <begin position="1345"/>
        <end position="1364"/>
    </location>
</feature>
<accession>A0AAD7H951</accession>
<feature type="compositionally biased region" description="Basic residues" evidence="4">
    <location>
        <begin position="781"/>
        <end position="793"/>
    </location>
</feature>
<dbReference type="Proteomes" id="UP001215598">
    <property type="component" value="Unassembled WGS sequence"/>
</dbReference>
<evidence type="ECO:0000313" key="6">
    <source>
        <dbReference type="EMBL" id="KAJ7714978.1"/>
    </source>
</evidence>
<evidence type="ECO:0000259" key="5">
    <source>
        <dbReference type="PROSITE" id="PS50600"/>
    </source>
</evidence>
<feature type="compositionally biased region" description="Acidic residues" evidence="4">
    <location>
        <begin position="1270"/>
        <end position="1289"/>
    </location>
</feature>
<dbReference type="GO" id="GO:0006508">
    <property type="term" value="P:proteolysis"/>
    <property type="evidence" value="ECO:0007669"/>
    <property type="project" value="UniProtKB-KW"/>
</dbReference>
<gene>
    <name evidence="6" type="ORF">B0H16DRAFT_1806577</name>
</gene>
<keyword evidence="7" id="KW-1185">Reference proteome</keyword>
<feature type="region of interest" description="Disordered" evidence="4">
    <location>
        <begin position="1265"/>
        <end position="1289"/>
    </location>
</feature>
<dbReference type="EMBL" id="JARKIB010000316">
    <property type="protein sequence ID" value="KAJ7714978.1"/>
    <property type="molecule type" value="Genomic_DNA"/>
</dbReference>
<feature type="compositionally biased region" description="Low complexity" evidence="4">
    <location>
        <begin position="462"/>
        <end position="472"/>
    </location>
</feature>
<feature type="compositionally biased region" description="Acidic residues" evidence="4">
    <location>
        <begin position="634"/>
        <end position="651"/>
    </location>
</feature>
<proteinExistence type="inferred from homology"/>
<feature type="region of interest" description="Disordered" evidence="4">
    <location>
        <begin position="462"/>
        <end position="793"/>
    </location>
</feature>
<feature type="compositionally biased region" description="Basic and acidic residues" evidence="4">
    <location>
        <begin position="751"/>
        <end position="780"/>
    </location>
</feature>
<feature type="compositionally biased region" description="Low complexity" evidence="4">
    <location>
        <begin position="425"/>
        <end position="439"/>
    </location>
</feature>
<sequence length="1364" mass="151704">MDSTTPPKKPMWATTPAHIKKLASEFFAIPQELENDLLPPPSLSIAKMLEFPLPLQSTTGTATQPAQFFSEDVPDINDSDLLLRARHLAIPDTKTVHKLIACSRQAWLDGFQSVIYSHLGGVTHFPLWILTYWAAVVEIKRDAWAYWRKCQDWLHRQKKILTNNPARAALASNTAYILTMLPWDLPKAGLSDSEPTHTLWRLLGTHWISGSQMNDMLGLMRHKIESDVNLVKSFRVTETFFIPKVLEAYRTAADGTYWTAQDLRWIRDIGDDIVESSAALITSGHLGVITDEPHWVPLVVDCRGSVVVRYGDSFKDPIPAELRAALVWWIAQHTPSEIGHADLPIAHQTDGFSCGMLADNALQHFVDPAVMLDAPLHFVNARLEMFNRIAARDLEQREIERNNATVGDQDSPDDRSDHGDQYHFTATPTSPPSSDADSDLPILISRRISSKFTFKMPTFATLLTPPTVGPTVGKRRKGDPDAPTPNSSPAKKRLYRRRASTSDNEELPAQPIFGSSRSPFPANDGGDVFGSRRAPDTDNDQESGGEDAGGVDEYGWGPNDDAPLPPDSQITPERYNPLESLPNLTPSSSPHHATSSHVPGLADDTESEWGGISAPAIPISRDYDDLPELQDVSNSEDDDSLDSSDSGDDADAPPPAPTPPPLRAPATKASKITAFFKPETAEQTAVRREREAREHAEHSEQLQSLAVTAARSKKAREREHANERMRQCRKRKREEKIAQGHVPGQKRQRVHLLDHDDTPAPDPHLAELSRPRRQFTEDSRKNKKPCGRKRNKTKVNAKNMNWTTPLSWSQIEAAARRAPRGNGGLWSPRAILKELHKTNYGTFHRLTEQVIGRWMDQTARAEGTSKWNESVLRMVAAGTGNAPGGHSTRCGVLHPYPETRKKINDQLTSLRAAGVVLTLLTIRGLMVSHIQHDAPHLFERTMGDGSHFRCSEAFVRRYLRNTLGWSERRATKAAQKLPANHEQVLEEAFLREAYVIRDYDIPAALRVNTDQTQLVYQQGSGSTWNQRGAKQVATVGQEEKRAFTLIPSISASGKLLPMQAVFHGKTTASCPSPAADRYAEAVALGYVMLPSKTSTYWSTHDTMHALADDIVAPYFEQVKRELGLPESQMSIWKIDCWSLHKSKEFLAWMKKHHPRIIILFRLLKLSMKRSAHRDIVNEALEQIKAGKQPHEIHLDVTLPTVRNRSVGWVAQAIHDINDPDTIMKAFEMCKVGPWNCSQASLKSPEALTALRNLRTMNPKLHAALTQTDAADAEPDSDEDDDPYQGSDTYDDCDIPLDVVATHLASGGSSIDANFLVDTQGGITRSGTAEGSEAEDDEVEPVALGRGRRVKTAARRYAGPSWEEH</sequence>
<dbReference type="InterPro" id="IPR038765">
    <property type="entry name" value="Papain-like_cys_pep_sf"/>
</dbReference>
<dbReference type="GO" id="GO:0008234">
    <property type="term" value="F:cysteine-type peptidase activity"/>
    <property type="evidence" value="ECO:0007669"/>
    <property type="project" value="InterPro"/>
</dbReference>
<dbReference type="SUPFAM" id="SSF54001">
    <property type="entry name" value="Cysteine proteinases"/>
    <property type="match status" value="1"/>
</dbReference>
<comment type="similarity">
    <text evidence="1">Belongs to the peptidase C48 family.</text>
</comment>
<keyword evidence="2" id="KW-0645">Protease</keyword>
<feature type="compositionally biased region" description="Low complexity" evidence="4">
    <location>
        <begin position="585"/>
        <end position="597"/>
    </location>
</feature>
<keyword evidence="3" id="KW-0378">Hydrolase</keyword>
<organism evidence="6 7">
    <name type="scientific">Mycena metata</name>
    <dbReference type="NCBI Taxonomy" id="1033252"/>
    <lineage>
        <taxon>Eukaryota</taxon>
        <taxon>Fungi</taxon>
        <taxon>Dikarya</taxon>
        <taxon>Basidiomycota</taxon>
        <taxon>Agaricomycotina</taxon>
        <taxon>Agaricomycetes</taxon>
        <taxon>Agaricomycetidae</taxon>
        <taxon>Agaricales</taxon>
        <taxon>Marasmiineae</taxon>
        <taxon>Mycenaceae</taxon>
        <taxon>Mycena</taxon>
    </lineage>
</organism>
<evidence type="ECO:0000256" key="1">
    <source>
        <dbReference type="ARBA" id="ARBA00005234"/>
    </source>
</evidence>
<protein>
    <recommendedName>
        <fullName evidence="5">Ubiquitin-like protease family profile domain-containing protein</fullName>
    </recommendedName>
</protein>
<evidence type="ECO:0000313" key="7">
    <source>
        <dbReference type="Proteomes" id="UP001215598"/>
    </source>
</evidence>
<comment type="caution">
    <text evidence="6">The sequence shown here is derived from an EMBL/GenBank/DDBJ whole genome shotgun (WGS) entry which is preliminary data.</text>
</comment>
<dbReference type="Gene3D" id="3.40.395.10">
    <property type="entry name" value="Adenoviral Proteinase, Chain A"/>
    <property type="match status" value="1"/>
</dbReference>
<name>A0AAD7H951_9AGAR</name>
<feature type="compositionally biased region" description="Basic and acidic residues" evidence="4">
    <location>
        <begin position="412"/>
        <end position="421"/>
    </location>
</feature>
<feature type="compositionally biased region" description="Basic and acidic residues" evidence="4">
    <location>
        <begin position="685"/>
        <end position="700"/>
    </location>
</feature>
<feature type="region of interest" description="Disordered" evidence="4">
    <location>
        <begin position="400"/>
        <end position="439"/>
    </location>
</feature>
<dbReference type="InterPro" id="IPR003653">
    <property type="entry name" value="Peptidase_C48_C"/>
</dbReference>
<dbReference type="PROSITE" id="PS50600">
    <property type="entry name" value="ULP_PROTEASE"/>
    <property type="match status" value="1"/>
</dbReference>
<evidence type="ECO:0000256" key="2">
    <source>
        <dbReference type="ARBA" id="ARBA00022670"/>
    </source>
</evidence>
<evidence type="ECO:0000256" key="4">
    <source>
        <dbReference type="SAM" id="MobiDB-lite"/>
    </source>
</evidence>
<dbReference type="GO" id="GO:0019783">
    <property type="term" value="F:ubiquitin-like protein peptidase activity"/>
    <property type="evidence" value="ECO:0007669"/>
    <property type="project" value="UniProtKB-ARBA"/>
</dbReference>
<feature type="compositionally biased region" description="Pro residues" evidence="4">
    <location>
        <begin position="652"/>
        <end position="663"/>
    </location>
</feature>
<feature type="domain" description="Ubiquitin-like protease family profile" evidence="5">
    <location>
        <begin position="160"/>
        <end position="365"/>
    </location>
</feature>
<reference evidence="6" key="1">
    <citation type="submission" date="2023-03" db="EMBL/GenBank/DDBJ databases">
        <title>Massive genome expansion in bonnet fungi (Mycena s.s.) driven by repeated elements and novel gene families across ecological guilds.</title>
        <authorList>
            <consortium name="Lawrence Berkeley National Laboratory"/>
            <person name="Harder C.B."/>
            <person name="Miyauchi S."/>
            <person name="Viragh M."/>
            <person name="Kuo A."/>
            <person name="Thoen E."/>
            <person name="Andreopoulos B."/>
            <person name="Lu D."/>
            <person name="Skrede I."/>
            <person name="Drula E."/>
            <person name="Henrissat B."/>
            <person name="Morin E."/>
            <person name="Kohler A."/>
            <person name="Barry K."/>
            <person name="LaButti K."/>
            <person name="Morin E."/>
            <person name="Salamov A."/>
            <person name="Lipzen A."/>
            <person name="Mereny Z."/>
            <person name="Hegedus B."/>
            <person name="Baldrian P."/>
            <person name="Stursova M."/>
            <person name="Weitz H."/>
            <person name="Taylor A."/>
            <person name="Grigoriev I.V."/>
            <person name="Nagy L.G."/>
            <person name="Martin F."/>
            <person name="Kauserud H."/>
        </authorList>
    </citation>
    <scope>NUCLEOTIDE SEQUENCE</scope>
    <source>
        <strain evidence="6">CBHHK182m</strain>
    </source>
</reference>
<evidence type="ECO:0000256" key="3">
    <source>
        <dbReference type="ARBA" id="ARBA00022801"/>
    </source>
</evidence>
<feature type="compositionally biased region" description="Basic residues" evidence="4">
    <location>
        <begin position="490"/>
        <end position="499"/>
    </location>
</feature>